<feature type="compositionally biased region" description="Basic and acidic residues" evidence="4">
    <location>
        <begin position="299"/>
        <end position="312"/>
    </location>
</feature>
<dbReference type="SUPFAM" id="SSF46785">
    <property type="entry name" value="Winged helix' DNA-binding domain"/>
    <property type="match status" value="1"/>
</dbReference>
<feature type="compositionally biased region" description="Low complexity" evidence="4">
    <location>
        <begin position="201"/>
        <end position="210"/>
    </location>
</feature>
<dbReference type="InterPro" id="IPR036390">
    <property type="entry name" value="WH_DNA-bd_sf"/>
</dbReference>
<organism evidence="6 7">
    <name type="scientific">Caenorhabditis tropicalis</name>
    <dbReference type="NCBI Taxonomy" id="1561998"/>
    <lineage>
        <taxon>Eukaryota</taxon>
        <taxon>Metazoa</taxon>
        <taxon>Ecdysozoa</taxon>
        <taxon>Nematoda</taxon>
        <taxon>Chromadorea</taxon>
        <taxon>Rhabditida</taxon>
        <taxon>Rhabditina</taxon>
        <taxon>Rhabditomorpha</taxon>
        <taxon>Rhabditoidea</taxon>
        <taxon>Rhabditidae</taxon>
        <taxon>Peloderinae</taxon>
        <taxon>Caenorhabditis</taxon>
    </lineage>
</organism>
<feature type="compositionally biased region" description="Basic and acidic residues" evidence="4">
    <location>
        <begin position="86"/>
        <end position="108"/>
    </location>
</feature>
<evidence type="ECO:0000256" key="1">
    <source>
        <dbReference type="ARBA" id="ARBA00022884"/>
    </source>
</evidence>
<feature type="region of interest" description="Disordered" evidence="4">
    <location>
        <begin position="1"/>
        <end position="109"/>
    </location>
</feature>
<protein>
    <recommendedName>
        <fullName evidence="2">La-related protein 1</fullName>
    </recommendedName>
</protein>
<evidence type="ECO:0000313" key="7">
    <source>
        <dbReference type="WBParaSite" id="Csp11.Scaffold629.g14392.t1"/>
    </source>
</evidence>
<feature type="compositionally biased region" description="Basic and acidic residues" evidence="4">
    <location>
        <begin position="159"/>
        <end position="169"/>
    </location>
</feature>
<evidence type="ECO:0000256" key="3">
    <source>
        <dbReference type="PROSITE-ProRule" id="PRU00332"/>
    </source>
</evidence>
<keyword evidence="6" id="KW-1185">Reference proteome</keyword>
<dbReference type="InterPro" id="IPR006630">
    <property type="entry name" value="La_HTH"/>
</dbReference>
<dbReference type="PANTHER" id="PTHR22792">
    <property type="entry name" value="LUPUS LA PROTEIN-RELATED"/>
    <property type="match status" value="1"/>
</dbReference>
<evidence type="ECO:0000313" key="6">
    <source>
        <dbReference type="Proteomes" id="UP000095282"/>
    </source>
</evidence>
<sequence>MAEKQPMLSFAKVVSGQGEEASSQLQQTSQKQQNSSSYENKNNQTEKHSHSHHQKRDKENGGTHNSDRPRGEGKGKPRNNKKTDRKQKEESNTEKSVEKPIQEEEKTVEIPVVLEPAPLPATNAWFKNKEEISEVQDNRTADLPAQPVPVAPKSSNPVPEKKKAFETVSKHVAQIKETSRTKESQKEPWKSTPTSVDAFSVTETVTVVATQEWPSLAKSELNGNVSPTNSDDNEGAGSSQQKPGGKTTKNSWKKMDISVDYGSKGKGLARSNGGEKKTKRSANDETSRRCSGEEDLASEDEHQYWFRSKDNKCPVTEMSSEQVADSGSNGIYYRQGGTQGWKKKVNRTRYDLPTPPNSTSPLQSEENSPEHVPKDKSSSNMNGNKNGPASARNGNVANAKPADYWHKENGEHKDNKAQPKAYYQRNDRYQARANPHAPPKLTPAQRKERGPLPRWEDIEAGDDNFDYMTLMEAQYSQYYDAPQQFEHQLDPHQASILIQQAQQHMSSFAPFRPPMLMMSPHLMSPLSDRDCGIASPMSNGEPINISIPFAPIYNPPAPPLPVTDDTLKEYVRKQIEYYFSEDNLQKDFFLRRKMSPEGFLPVVLIASFPRVRSLTEDLSLISDALKDSVKVEVSADNMQIRARENPTTWPLMPTVSGAADLLPDLLPKYLSIRC</sequence>
<dbReference type="Pfam" id="PF05383">
    <property type="entry name" value="La"/>
    <property type="match status" value="1"/>
</dbReference>
<dbReference type="AlphaFoldDB" id="A0A1I7U371"/>
<dbReference type="WBParaSite" id="Csp11.Scaffold629.g14392.t1">
    <property type="protein sequence ID" value="Csp11.Scaffold629.g14392.t1"/>
    <property type="gene ID" value="Csp11.Scaffold629.g14392"/>
</dbReference>
<dbReference type="SMART" id="SM00715">
    <property type="entry name" value="LA"/>
    <property type="match status" value="1"/>
</dbReference>
<feature type="compositionally biased region" description="Low complexity" evidence="4">
    <location>
        <begin position="22"/>
        <end position="37"/>
    </location>
</feature>
<feature type="compositionally biased region" description="Basic and acidic residues" evidence="4">
    <location>
        <begin position="273"/>
        <end position="292"/>
    </location>
</feature>
<feature type="compositionally biased region" description="Basic and acidic residues" evidence="4">
    <location>
        <begin position="177"/>
        <end position="189"/>
    </location>
</feature>
<keyword evidence="1 3" id="KW-0694">RNA-binding</keyword>
<dbReference type="eggNOG" id="KOG2590">
    <property type="taxonomic scope" value="Eukaryota"/>
</dbReference>
<dbReference type="GO" id="GO:0045727">
    <property type="term" value="P:positive regulation of translation"/>
    <property type="evidence" value="ECO:0007669"/>
    <property type="project" value="TreeGrafter"/>
</dbReference>
<evidence type="ECO:0000256" key="2">
    <source>
        <dbReference type="ARBA" id="ARBA00072183"/>
    </source>
</evidence>
<dbReference type="Gene3D" id="1.10.10.10">
    <property type="entry name" value="Winged helix-like DNA-binding domain superfamily/Winged helix DNA-binding domain"/>
    <property type="match status" value="1"/>
</dbReference>
<name>A0A1I7U371_9PELO</name>
<feature type="region of interest" description="Disordered" evidence="4">
    <location>
        <begin position="130"/>
        <end position="396"/>
    </location>
</feature>
<dbReference type="PANTHER" id="PTHR22792:SF132">
    <property type="entry name" value="LA-RELATED PROTEIN 1"/>
    <property type="match status" value="1"/>
</dbReference>
<dbReference type="FunFam" id="1.10.10.10:FF:000131">
    <property type="entry name" value="la-related protein 1B isoform X2"/>
    <property type="match status" value="1"/>
</dbReference>
<accession>A0A1I7U371</accession>
<evidence type="ECO:0000259" key="5">
    <source>
        <dbReference type="PROSITE" id="PS50961"/>
    </source>
</evidence>
<feature type="compositionally biased region" description="Low complexity" evidence="4">
    <location>
        <begin position="378"/>
        <end position="387"/>
    </location>
</feature>
<feature type="compositionally biased region" description="Polar residues" evidence="4">
    <location>
        <begin position="317"/>
        <end position="329"/>
    </location>
</feature>
<reference evidence="7" key="1">
    <citation type="submission" date="2016-11" db="UniProtKB">
        <authorList>
            <consortium name="WormBaseParasite"/>
        </authorList>
    </citation>
    <scope>IDENTIFICATION</scope>
</reference>
<dbReference type="GO" id="GO:0005829">
    <property type="term" value="C:cytosol"/>
    <property type="evidence" value="ECO:0007669"/>
    <property type="project" value="TreeGrafter"/>
</dbReference>
<dbReference type="STRING" id="1561998.A0A1I7U371"/>
<feature type="domain" description="HTH La-type RNA-binding" evidence="5">
    <location>
        <begin position="561"/>
        <end position="653"/>
    </location>
</feature>
<evidence type="ECO:0000256" key="4">
    <source>
        <dbReference type="SAM" id="MobiDB-lite"/>
    </source>
</evidence>
<proteinExistence type="predicted"/>
<dbReference type="InterPro" id="IPR036388">
    <property type="entry name" value="WH-like_DNA-bd_sf"/>
</dbReference>
<feature type="compositionally biased region" description="Basic residues" evidence="4">
    <location>
        <begin position="76"/>
        <end position="85"/>
    </location>
</feature>
<dbReference type="Proteomes" id="UP000095282">
    <property type="component" value="Unplaced"/>
</dbReference>
<dbReference type="GO" id="GO:0010494">
    <property type="term" value="C:cytoplasmic stress granule"/>
    <property type="evidence" value="ECO:0007669"/>
    <property type="project" value="TreeGrafter"/>
</dbReference>
<dbReference type="GO" id="GO:0008187">
    <property type="term" value="F:poly-pyrimidine tract binding"/>
    <property type="evidence" value="ECO:0007669"/>
    <property type="project" value="UniProtKB-ARBA"/>
</dbReference>
<dbReference type="PROSITE" id="PS50961">
    <property type="entry name" value="HTH_LA"/>
    <property type="match status" value="1"/>
</dbReference>
<feature type="compositionally biased region" description="Basic and acidic residues" evidence="4">
    <location>
        <begin position="130"/>
        <end position="140"/>
    </location>
</feature>
<feature type="compositionally biased region" description="Polar residues" evidence="4">
    <location>
        <begin position="221"/>
        <end position="250"/>
    </location>
</feature>
<feature type="compositionally biased region" description="Basic and acidic residues" evidence="4">
    <location>
        <begin position="368"/>
        <end position="377"/>
    </location>
</feature>
<feature type="compositionally biased region" description="Basic and acidic residues" evidence="4">
    <location>
        <begin position="56"/>
        <end position="75"/>
    </location>
</feature>
<dbReference type="InterPro" id="IPR045180">
    <property type="entry name" value="La_dom_prot"/>
</dbReference>